<evidence type="ECO:0000313" key="3">
    <source>
        <dbReference type="Proteomes" id="UP001501285"/>
    </source>
</evidence>
<name>A0ABN2TXT9_9MICO</name>
<sequence>MRSYRGCMFRPDLHDALRDRDAVLRAFLAPDGSLTSIPTKIRKRLVVLDLLAQQFEPGERYDETEVNNRLRAFHPDVAALRRYLVEEGFLDRADGRYWRAGGTVG</sequence>
<reference evidence="2 3" key="1">
    <citation type="journal article" date="2019" name="Int. J. Syst. Evol. Microbiol.">
        <title>The Global Catalogue of Microorganisms (GCM) 10K type strain sequencing project: providing services to taxonomists for standard genome sequencing and annotation.</title>
        <authorList>
            <consortium name="The Broad Institute Genomics Platform"/>
            <consortium name="The Broad Institute Genome Sequencing Center for Infectious Disease"/>
            <person name="Wu L."/>
            <person name="Ma J."/>
        </authorList>
    </citation>
    <scope>NUCLEOTIDE SEQUENCE [LARGE SCALE GENOMIC DNA]</scope>
    <source>
        <strain evidence="2 3">JCM 14283</strain>
    </source>
</reference>
<organism evidence="2 3">
    <name type="scientific">Terrabacter terrae</name>
    <dbReference type="NCBI Taxonomy" id="318434"/>
    <lineage>
        <taxon>Bacteria</taxon>
        <taxon>Bacillati</taxon>
        <taxon>Actinomycetota</taxon>
        <taxon>Actinomycetes</taxon>
        <taxon>Micrococcales</taxon>
        <taxon>Intrasporangiaceae</taxon>
        <taxon>Terrabacter</taxon>
    </lineage>
</organism>
<accession>A0ABN2TXT9</accession>
<gene>
    <name evidence="2" type="ORF">GCM10009740_12870</name>
</gene>
<comment type="caution">
    <text evidence="2">The sequence shown here is derived from an EMBL/GenBank/DDBJ whole genome shotgun (WGS) entry which is preliminary data.</text>
</comment>
<protein>
    <recommendedName>
        <fullName evidence="1">DUF2087 domain-containing protein</fullName>
    </recommendedName>
</protein>
<dbReference type="InterPro" id="IPR018656">
    <property type="entry name" value="DUF2087"/>
</dbReference>
<dbReference type="Proteomes" id="UP001501285">
    <property type="component" value="Unassembled WGS sequence"/>
</dbReference>
<dbReference type="Pfam" id="PF09860">
    <property type="entry name" value="DUF2087"/>
    <property type="match status" value="1"/>
</dbReference>
<dbReference type="EMBL" id="BAAANB010000003">
    <property type="protein sequence ID" value="GAA2024716.1"/>
    <property type="molecule type" value="Genomic_DNA"/>
</dbReference>
<evidence type="ECO:0000259" key="1">
    <source>
        <dbReference type="Pfam" id="PF09860"/>
    </source>
</evidence>
<proteinExistence type="predicted"/>
<evidence type="ECO:0000313" key="2">
    <source>
        <dbReference type="EMBL" id="GAA2024716.1"/>
    </source>
</evidence>
<keyword evidence="3" id="KW-1185">Reference proteome</keyword>
<feature type="domain" description="DUF2087" evidence="1">
    <location>
        <begin position="34"/>
        <end position="99"/>
    </location>
</feature>